<proteinExistence type="predicted"/>
<feature type="compositionally biased region" description="Basic residues" evidence="1">
    <location>
        <begin position="138"/>
        <end position="149"/>
    </location>
</feature>
<dbReference type="Proteomes" id="UP000595140">
    <property type="component" value="Unassembled WGS sequence"/>
</dbReference>
<protein>
    <submittedName>
        <fullName evidence="2">Uncharacterized protein</fullName>
    </submittedName>
</protein>
<accession>A0A484KC74</accession>
<dbReference type="EMBL" id="OOIL02000230">
    <property type="protein sequence ID" value="VFQ62478.1"/>
    <property type="molecule type" value="Genomic_DNA"/>
</dbReference>
<keyword evidence="3" id="KW-1185">Reference proteome</keyword>
<evidence type="ECO:0000313" key="2">
    <source>
        <dbReference type="EMBL" id="VFQ62478.1"/>
    </source>
</evidence>
<organism evidence="2 3">
    <name type="scientific">Cuscuta campestris</name>
    <dbReference type="NCBI Taxonomy" id="132261"/>
    <lineage>
        <taxon>Eukaryota</taxon>
        <taxon>Viridiplantae</taxon>
        <taxon>Streptophyta</taxon>
        <taxon>Embryophyta</taxon>
        <taxon>Tracheophyta</taxon>
        <taxon>Spermatophyta</taxon>
        <taxon>Magnoliopsida</taxon>
        <taxon>eudicotyledons</taxon>
        <taxon>Gunneridae</taxon>
        <taxon>Pentapetalae</taxon>
        <taxon>asterids</taxon>
        <taxon>lamiids</taxon>
        <taxon>Solanales</taxon>
        <taxon>Convolvulaceae</taxon>
        <taxon>Cuscuteae</taxon>
        <taxon>Cuscuta</taxon>
        <taxon>Cuscuta subgen. Grammica</taxon>
        <taxon>Cuscuta sect. Cleistogrammica</taxon>
    </lineage>
</organism>
<feature type="region of interest" description="Disordered" evidence="1">
    <location>
        <begin position="74"/>
        <end position="149"/>
    </location>
</feature>
<feature type="region of interest" description="Disordered" evidence="1">
    <location>
        <begin position="167"/>
        <end position="187"/>
    </location>
</feature>
<gene>
    <name evidence="2" type="ORF">CCAM_LOCUS4254</name>
</gene>
<reference evidence="2 3" key="1">
    <citation type="submission" date="2018-04" db="EMBL/GenBank/DDBJ databases">
        <authorList>
            <person name="Vogel A."/>
        </authorList>
    </citation>
    <scope>NUCLEOTIDE SEQUENCE [LARGE SCALE GENOMIC DNA]</scope>
</reference>
<evidence type="ECO:0000256" key="1">
    <source>
        <dbReference type="SAM" id="MobiDB-lite"/>
    </source>
</evidence>
<feature type="compositionally biased region" description="Acidic residues" evidence="1">
    <location>
        <begin position="121"/>
        <end position="131"/>
    </location>
</feature>
<evidence type="ECO:0000313" key="3">
    <source>
        <dbReference type="Proteomes" id="UP000595140"/>
    </source>
</evidence>
<dbReference type="AlphaFoldDB" id="A0A484KC74"/>
<name>A0A484KC74_9ASTE</name>
<sequence>MAFLFLPFIPAAVGGLAAAGLGLAAAGAGAGAIGSLAGRQRTVFDPFPRHLNLPSFPDLLPRIHRPEMKREPVAVVASVPVKPNKPRSNSSSNSSDSESESDSDTESLSLPSLPSIGSSSESDDDDSDNETTEEKEKKKEKKRLKKTLKKMTMLSKIGEKMWSMKKMTNQSGGTKSVTVLAPPPEPSLYRTNQRAVLTSSSLRGGVRDRQAAAALYFSRN</sequence>
<feature type="compositionally biased region" description="Polar residues" evidence="1">
    <location>
        <begin position="167"/>
        <end position="177"/>
    </location>
</feature>
<feature type="compositionally biased region" description="Low complexity" evidence="1">
    <location>
        <begin position="106"/>
        <end position="120"/>
    </location>
</feature>
<feature type="compositionally biased region" description="Low complexity" evidence="1">
    <location>
        <begin position="74"/>
        <end position="96"/>
    </location>
</feature>